<evidence type="ECO:0000313" key="4">
    <source>
        <dbReference type="Proteomes" id="UP000515480"/>
    </source>
</evidence>
<keyword evidence="4" id="KW-1185">Reference proteome</keyword>
<feature type="region of interest" description="Disordered" evidence="1">
    <location>
        <begin position="1"/>
        <end position="24"/>
    </location>
</feature>
<feature type="compositionally biased region" description="Polar residues" evidence="1">
    <location>
        <begin position="11"/>
        <end position="24"/>
    </location>
</feature>
<evidence type="ECO:0000259" key="2">
    <source>
        <dbReference type="SMART" id="SM00382"/>
    </source>
</evidence>
<dbReference type="Pfam" id="PF07728">
    <property type="entry name" value="AAA_5"/>
    <property type="match status" value="1"/>
</dbReference>
<dbReference type="InterPro" id="IPR027417">
    <property type="entry name" value="P-loop_NTPase"/>
</dbReference>
<evidence type="ECO:0000313" key="3">
    <source>
        <dbReference type="EMBL" id="QNH54894.1"/>
    </source>
</evidence>
<reference evidence="3 4" key="1">
    <citation type="submission" date="2020-07" db="EMBL/GenBank/DDBJ databases">
        <title>Complete genome and description of Selenomonas timonensis sp. nov., a new bacterium isolated from a gingivitis subject.</title>
        <authorList>
            <person name="Antezack A."/>
        </authorList>
    </citation>
    <scope>NUCLEOTIDE SEQUENCE [LARGE SCALE GENOMIC DNA]</scope>
    <source>
        <strain evidence="3 4">Marseille-Q3039</strain>
    </source>
</reference>
<dbReference type="GO" id="GO:0016887">
    <property type="term" value="F:ATP hydrolysis activity"/>
    <property type="evidence" value="ECO:0007669"/>
    <property type="project" value="InterPro"/>
</dbReference>
<gene>
    <name evidence="3" type="ORF">H1B31_02770</name>
</gene>
<evidence type="ECO:0000256" key="1">
    <source>
        <dbReference type="SAM" id="MobiDB-lite"/>
    </source>
</evidence>
<feature type="domain" description="AAA+ ATPase" evidence="2">
    <location>
        <begin position="221"/>
        <end position="382"/>
    </location>
</feature>
<dbReference type="PANTHER" id="PTHR37291:SF1">
    <property type="entry name" value="TYPE IV METHYL-DIRECTED RESTRICTION ENZYME ECOKMCRB SUBUNIT"/>
    <property type="match status" value="1"/>
</dbReference>
<dbReference type="GO" id="GO:0005524">
    <property type="term" value="F:ATP binding"/>
    <property type="evidence" value="ECO:0007669"/>
    <property type="project" value="InterPro"/>
</dbReference>
<dbReference type="PANTHER" id="PTHR37291">
    <property type="entry name" value="5-METHYLCYTOSINE-SPECIFIC RESTRICTION ENZYME B"/>
    <property type="match status" value="1"/>
</dbReference>
<dbReference type="REBASE" id="441801">
    <property type="entry name" value="Ssp3039McrBCP"/>
</dbReference>
<protein>
    <submittedName>
        <fullName evidence="3">AAA family ATPase</fullName>
    </submittedName>
</protein>
<dbReference type="AlphaFoldDB" id="A0A7G7VLA1"/>
<dbReference type="InterPro" id="IPR003593">
    <property type="entry name" value="AAA+_ATPase"/>
</dbReference>
<dbReference type="Gene3D" id="3.40.50.300">
    <property type="entry name" value="P-loop containing nucleotide triphosphate hydrolases"/>
    <property type="match status" value="1"/>
</dbReference>
<dbReference type="InterPro" id="IPR052934">
    <property type="entry name" value="Methyl-DNA_Rec/Restrict_Enz"/>
</dbReference>
<dbReference type="EMBL" id="CP060204">
    <property type="protein sequence ID" value="QNH54894.1"/>
    <property type="molecule type" value="Genomic_DNA"/>
</dbReference>
<proteinExistence type="predicted"/>
<organism evidence="3 4">
    <name type="scientific">Selenomonas timonae</name>
    <dbReference type="NCBI Taxonomy" id="2754044"/>
    <lineage>
        <taxon>Bacteria</taxon>
        <taxon>Bacillati</taxon>
        <taxon>Bacillota</taxon>
        <taxon>Negativicutes</taxon>
        <taxon>Selenomonadales</taxon>
        <taxon>Selenomonadaceae</taxon>
        <taxon>Selenomonas</taxon>
    </lineage>
</organism>
<sequence length="480" mass="55054">MERKGFHMTDMENTPKLTKGGQPSVTNSARRYWIYSPGEKARHWQEFYADKIMGIGWDELGDLSQYTSKEDMKTAMRDKYDPDKSYINDGHAVWQFANVLKVGDVVFAKRGKKALIGRGIVTSGYVYDKTRGEYKHIHNVDWTHKGEWAHPGEAVTKTLTDITPYTTYVEELESLVLGEAVDLERDDEPVGKFPAYTKADFLREVYMSEDAFETLKALLHRKKNIILQGAPGVGKTFAAKRLAYAIMGEMDKRRVKMIQFHQSYSYEDFIMGYRPNETGGFKQKCGPFYDFCKKAEEDNERPYFFIIDEINRGNLSKIFGELLMLIEADKRGASNSLRLLYNDEQFCVPDNVHIIGMMNTADRSLALIDYALRRRFAFYDMAPAFDSDGFKQMKSAINNKKYNALIDKVIALNQEISNDSALGDGFRIGHSYFCTDAPIDDAWLSSVVEHELILLLQEYYFDAPDKLNNWVGELRSALDV</sequence>
<dbReference type="Proteomes" id="UP000515480">
    <property type="component" value="Chromosome"/>
</dbReference>
<dbReference type="CDD" id="cd00009">
    <property type="entry name" value="AAA"/>
    <property type="match status" value="1"/>
</dbReference>
<name>A0A7G7VLA1_9FIRM</name>
<dbReference type="SMART" id="SM00382">
    <property type="entry name" value="AAA"/>
    <property type="match status" value="1"/>
</dbReference>
<dbReference type="SUPFAM" id="SSF52540">
    <property type="entry name" value="P-loop containing nucleoside triphosphate hydrolases"/>
    <property type="match status" value="1"/>
</dbReference>
<dbReference type="InterPro" id="IPR011704">
    <property type="entry name" value="ATPase_dyneun-rel_AAA"/>
</dbReference>
<dbReference type="KEGG" id="stim:H1B31_02770"/>
<feature type="compositionally biased region" description="Basic and acidic residues" evidence="1">
    <location>
        <begin position="1"/>
        <end position="10"/>
    </location>
</feature>
<accession>A0A7G7VLA1</accession>